<dbReference type="EMBL" id="CALNXK010000111">
    <property type="protein sequence ID" value="CAH3158588.1"/>
    <property type="molecule type" value="Genomic_DNA"/>
</dbReference>
<dbReference type="Proteomes" id="UP001159405">
    <property type="component" value="Unassembled WGS sequence"/>
</dbReference>
<sequence>MAQPPDPYGRDLYEILKIWVPTHGVINVYRKPAFRCGEYHVDNGWLFQGPKSNGYGIETLRILPSHGGVIEITRDSSLPAVQNKYTITPANLAVDASTVNVENW</sequence>
<evidence type="ECO:0000313" key="2">
    <source>
        <dbReference type="Proteomes" id="UP001159405"/>
    </source>
</evidence>
<protein>
    <submittedName>
        <fullName evidence="1">Uncharacterized protein</fullName>
    </submittedName>
</protein>
<name>A0ABN8Q899_9CNID</name>
<accession>A0ABN8Q899</accession>
<proteinExistence type="predicted"/>
<organism evidence="1 2">
    <name type="scientific">Porites lobata</name>
    <dbReference type="NCBI Taxonomy" id="104759"/>
    <lineage>
        <taxon>Eukaryota</taxon>
        <taxon>Metazoa</taxon>
        <taxon>Cnidaria</taxon>
        <taxon>Anthozoa</taxon>
        <taxon>Hexacorallia</taxon>
        <taxon>Scleractinia</taxon>
        <taxon>Fungiina</taxon>
        <taxon>Poritidae</taxon>
        <taxon>Porites</taxon>
    </lineage>
</organism>
<keyword evidence="2" id="KW-1185">Reference proteome</keyword>
<evidence type="ECO:0000313" key="1">
    <source>
        <dbReference type="EMBL" id="CAH3158588.1"/>
    </source>
</evidence>
<reference evidence="1 2" key="1">
    <citation type="submission" date="2022-05" db="EMBL/GenBank/DDBJ databases">
        <authorList>
            <consortium name="Genoscope - CEA"/>
            <person name="William W."/>
        </authorList>
    </citation>
    <scope>NUCLEOTIDE SEQUENCE [LARGE SCALE GENOMIC DNA]</scope>
</reference>
<comment type="caution">
    <text evidence="1">The sequence shown here is derived from an EMBL/GenBank/DDBJ whole genome shotgun (WGS) entry which is preliminary data.</text>
</comment>
<gene>
    <name evidence="1" type="ORF">PLOB_00003270</name>
</gene>